<proteinExistence type="predicted"/>
<comment type="caution">
    <text evidence="1">The sequence shown here is derived from an EMBL/GenBank/DDBJ whole genome shotgun (WGS) entry which is preliminary data.</text>
</comment>
<keyword evidence="2" id="KW-1185">Reference proteome</keyword>
<accession>A0AAN8EN55</accession>
<name>A0AAN8EN55_TRICO</name>
<protein>
    <submittedName>
        <fullName evidence="1">Uncharacterized protein</fullName>
    </submittedName>
</protein>
<organism evidence="1 2">
    <name type="scientific">Trichostrongylus colubriformis</name>
    <name type="common">Black scour worm</name>
    <dbReference type="NCBI Taxonomy" id="6319"/>
    <lineage>
        <taxon>Eukaryota</taxon>
        <taxon>Metazoa</taxon>
        <taxon>Ecdysozoa</taxon>
        <taxon>Nematoda</taxon>
        <taxon>Chromadorea</taxon>
        <taxon>Rhabditida</taxon>
        <taxon>Rhabditina</taxon>
        <taxon>Rhabditomorpha</taxon>
        <taxon>Strongyloidea</taxon>
        <taxon>Trichostrongylidae</taxon>
        <taxon>Trichostrongylus</taxon>
    </lineage>
</organism>
<dbReference type="EMBL" id="WIXE01026182">
    <property type="protein sequence ID" value="KAK5964125.1"/>
    <property type="molecule type" value="Genomic_DNA"/>
</dbReference>
<dbReference type="AlphaFoldDB" id="A0AAN8EN55"/>
<evidence type="ECO:0000313" key="1">
    <source>
        <dbReference type="EMBL" id="KAK5964125.1"/>
    </source>
</evidence>
<dbReference type="Proteomes" id="UP001331761">
    <property type="component" value="Unassembled WGS sequence"/>
</dbReference>
<sequence length="81" mass="9355">MEQLRKGLIGCMETLKGNSRGEAQKILLNELLDWKGVCDENEKVVSQRMPRSVWTDWKGMLKVNGEDDNLKVMTNEKPDYI</sequence>
<reference evidence="1 2" key="1">
    <citation type="submission" date="2019-10" db="EMBL/GenBank/DDBJ databases">
        <title>Assembly and Annotation for the nematode Trichostrongylus colubriformis.</title>
        <authorList>
            <person name="Martin J."/>
        </authorList>
    </citation>
    <scope>NUCLEOTIDE SEQUENCE [LARGE SCALE GENOMIC DNA]</scope>
    <source>
        <strain evidence="1">G859</strain>
        <tissue evidence="1">Whole worm</tissue>
    </source>
</reference>
<gene>
    <name evidence="1" type="ORF">GCK32_022877</name>
</gene>
<evidence type="ECO:0000313" key="2">
    <source>
        <dbReference type="Proteomes" id="UP001331761"/>
    </source>
</evidence>